<feature type="binding site" evidence="12">
    <location>
        <position position="235"/>
    </location>
    <ligand>
        <name>NADP(+)</name>
        <dbReference type="ChEBI" id="CHEBI:58349"/>
    </ligand>
</feature>
<evidence type="ECO:0000256" key="5">
    <source>
        <dbReference type="ARBA" id="ARBA00022755"/>
    </source>
</evidence>
<dbReference type="GO" id="GO:0009086">
    <property type="term" value="P:methionine biosynthetic process"/>
    <property type="evidence" value="ECO:0007669"/>
    <property type="project" value="UniProtKB-KW"/>
</dbReference>
<dbReference type="GO" id="GO:0004477">
    <property type="term" value="F:methenyltetrahydrofolate cyclohydrolase activity"/>
    <property type="evidence" value="ECO:0007669"/>
    <property type="project" value="UniProtKB-UniRule"/>
</dbReference>
<dbReference type="AlphaFoldDB" id="A0A2J0LPQ8"/>
<keyword evidence="5 12" id="KW-0658">Purine biosynthesis</keyword>
<dbReference type="GO" id="GO:0005829">
    <property type="term" value="C:cytosol"/>
    <property type="evidence" value="ECO:0007669"/>
    <property type="project" value="TreeGrafter"/>
</dbReference>
<feature type="domain" description="Tetrahydrofolate dehydrogenase/cyclohydrolase NAD(P)-binding" evidence="14">
    <location>
        <begin position="140"/>
        <end position="283"/>
    </location>
</feature>
<dbReference type="SUPFAM" id="SSF51735">
    <property type="entry name" value="NAD(P)-binding Rossmann-fold domains"/>
    <property type="match status" value="1"/>
</dbReference>
<sequence length="287" mass="30388">MSAKLLDGKPIAAGINEQLKQEIEALKLKYYSAPHLAALQVGADESSAVYVKSQINAAAKLGIEYKLHTLDAKSSQKNIEDYLDKLNNDKSVTGIILQLPIPKNINAKELQLKIAVDKDVEAVNPEDLGRVFAGGYKIAPCTAAATMELIQSTGIDLVGKEAVVVGRSAIVGKPVAILLLEKNATVTICHTGTQKRGVLAEHVKTAEILVVAAGSPGLIKGEWIKDGAVVIDVGTTMVNGKITGDVEFDEAAKRAAYVTPVPGGLGPLTTAVLMRNTMELFKGQKQL</sequence>
<comment type="similarity">
    <text evidence="12">Belongs to the tetrahydrofolate dehydrogenase/cyclohydrolase family.</text>
</comment>
<name>A0A2J0LPQ8_9BACT</name>
<dbReference type="PANTHER" id="PTHR48099:SF5">
    <property type="entry name" value="C-1-TETRAHYDROFOLATE SYNTHASE, CYTOPLASMIC"/>
    <property type="match status" value="1"/>
</dbReference>
<keyword evidence="6 12" id="KW-0378">Hydrolase</keyword>
<evidence type="ECO:0000259" key="13">
    <source>
        <dbReference type="Pfam" id="PF00763"/>
    </source>
</evidence>
<evidence type="ECO:0000256" key="10">
    <source>
        <dbReference type="ARBA" id="ARBA00023167"/>
    </source>
</evidence>
<dbReference type="Pfam" id="PF02882">
    <property type="entry name" value="THF_DHG_CYH_C"/>
    <property type="match status" value="1"/>
</dbReference>
<evidence type="ECO:0000313" key="15">
    <source>
        <dbReference type="EMBL" id="PIW66756.1"/>
    </source>
</evidence>
<dbReference type="FunFam" id="3.40.50.720:FF:000006">
    <property type="entry name" value="Bifunctional protein FolD"/>
    <property type="match status" value="1"/>
</dbReference>
<reference evidence="15 16" key="1">
    <citation type="submission" date="2017-09" db="EMBL/GenBank/DDBJ databases">
        <title>Depth-based differentiation of microbial function through sediment-hosted aquifers and enrichment of novel symbionts in the deep terrestrial subsurface.</title>
        <authorList>
            <person name="Probst A.J."/>
            <person name="Ladd B."/>
            <person name="Jarett J.K."/>
            <person name="Geller-Mcgrath D.E."/>
            <person name="Sieber C.M."/>
            <person name="Emerson J.B."/>
            <person name="Anantharaman K."/>
            <person name="Thomas B.C."/>
            <person name="Malmstrom R."/>
            <person name="Stieglmeier M."/>
            <person name="Klingl A."/>
            <person name="Woyke T."/>
            <person name="Ryan C.M."/>
            <person name="Banfield J.F."/>
        </authorList>
    </citation>
    <scope>NUCLEOTIDE SEQUENCE [LARGE SCALE GENOMIC DNA]</scope>
    <source>
        <strain evidence="15">CG12_big_fil_rev_8_21_14_0_65_43_15</strain>
    </source>
</reference>
<dbReference type="PRINTS" id="PR00085">
    <property type="entry name" value="THFDHDRGNASE"/>
</dbReference>
<keyword evidence="9 12" id="KW-0368">Histidine biosynthesis</keyword>
<evidence type="ECO:0000256" key="3">
    <source>
        <dbReference type="ARBA" id="ARBA00022563"/>
    </source>
</evidence>
<dbReference type="Gene3D" id="3.40.50.720">
    <property type="entry name" value="NAD(P)-binding Rossmann-like Domain"/>
    <property type="match status" value="1"/>
</dbReference>
<dbReference type="Gene3D" id="3.40.50.10860">
    <property type="entry name" value="Leucine Dehydrogenase, chain A, domain 1"/>
    <property type="match status" value="1"/>
</dbReference>
<evidence type="ECO:0000313" key="16">
    <source>
        <dbReference type="Proteomes" id="UP000231267"/>
    </source>
</evidence>
<dbReference type="Proteomes" id="UP000231267">
    <property type="component" value="Unassembled WGS sequence"/>
</dbReference>
<evidence type="ECO:0000256" key="2">
    <source>
        <dbReference type="ARBA" id="ARBA00011738"/>
    </source>
</evidence>
<keyword evidence="10 12" id="KW-0486">Methionine biosynthesis</keyword>
<organism evidence="15 16">
    <name type="scientific">Candidatus Taenaricola geysiri</name>
    <dbReference type="NCBI Taxonomy" id="1974752"/>
    <lineage>
        <taxon>Bacteria</taxon>
        <taxon>Pseudomonadati</taxon>
        <taxon>Candidatus Omnitrophota</taxon>
        <taxon>Candidatus Taenaricola</taxon>
    </lineage>
</organism>
<dbReference type="SUPFAM" id="SSF53223">
    <property type="entry name" value="Aminoacid dehydrogenase-like, N-terminal domain"/>
    <property type="match status" value="1"/>
</dbReference>
<dbReference type="InterPro" id="IPR000672">
    <property type="entry name" value="THF_DH/CycHdrlase"/>
</dbReference>
<dbReference type="GO" id="GO:0006164">
    <property type="term" value="P:purine nucleotide biosynthetic process"/>
    <property type="evidence" value="ECO:0007669"/>
    <property type="project" value="UniProtKB-KW"/>
</dbReference>
<comment type="subunit">
    <text evidence="2 12">Homodimer.</text>
</comment>
<evidence type="ECO:0000256" key="4">
    <source>
        <dbReference type="ARBA" id="ARBA00022605"/>
    </source>
</evidence>
<proteinExistence type="inferred from homology"/>
<dbReference type="InterPro" id="IPR020630">
    <property type="entry name" value="THF_DH/CycHdrlase_cat_dom"/>
</dbReference>
<dbReference type="InterPro" id="IPR020631">
    <property type="entry name" value="THF_DH/CycHdrlase_NAD-bd_dom"/>
</dbReference>
<evidence type="ECO:0000256" key="12">
    <source>
        <dbReference type="HAMAP-Rule" id="MF_01576"/>
    </source>
</evidence>
<dbReference type="EC" id="1.5.1.5" evidence="12"/>
<dbReference type="EMBL" id="PFGP01000030">
    <property type="protein sequence ID" value="PIW66756.1"/>
    <property type="molecule type" value="Genomic_DNA"/>
</dbReference>
<dbReference type="InterPro" id="IPR046346">
    <property type="entry name" value="Aminoacid_DH-like_N_sf"/>
</dbReference>
<comment type="caution">
    <text evidence="15">The sequence shown here is derived from an EMBL/GenBank/DDBJ whole genome shotgun (WGS) entry which is preliminary data.</text>
</comment>
<keyword evidence="7 12" id="KW-0521">NADP</keyword>
<dbReference type="GO" id="GO:0004488">
    <property type="term" value="F:methylenetetrahydrofolate dehydrogenase (NADP+) activity"/>
    <property type="evidence" value="ECO:0007669"/>
    <property type="project" value="UniProtKB-UniRule"/>
</dbReference>
<dbReference type="GO" id="GO:0035999">
    <property type="term" value="P:tetrahydrofolate interconversion"/>
    <property type="evidence" value="ECO:0007669"/>
    <property type="project" value="UniProtKB-UniRule"/>
</dbReference>
<comment type="function">
    <text evidence="12">Catalyzes the oxidation of 5,10-methylenetetrahydrofolate to 5,10-methenyltetrahydrofolate and then the hydrolysis of 5,10-methenyltetrahydrofolate to 10-formyltetrahydrofolate.</text>
</comment>
<dbReference type="EC" id="3.5.4.9" evidence="12"/>
<keyword evidence="4 12" id="KW-0028">Amino-acid biosynthesis</keyword>
<dbReference type="UniPathway" id="UPA00193"/>
<comment type="catalytic activity">
    <reaction evidence="12">
        <text>(6R)-5,10-methylene-5,6,7,8-tetrahydrofolate + NADP(+) = (6R)-5,10-methenyltetrahydrofolate + NADPH</text>
        <dbReference type="Rhea" id="RHEA:22812"/>
        <dbReference type="ChEBI" id="CHEBI:15636"/>
        <dbReference type="ChEBI" id="CHEBI:57455"/>
        <dbReference type="ChEBI" id="CHEBI:57783"/>
        <dbReference type="ChEBI" id="CHEBI:58349"/>
        <dbReference type="EC" id="1.5.1.5"/>
    </reaction>
</comment>
<evidence type="ECO:0000259" key="14">
    <source>
        <dbReference type="Pfam" id="PF02882"/>
    </source>
</evidence>
<dbReference type="HAMAP" id="MF_01576">
    <property type="entry name" value="THF_DHG_CYH"/>
    <property type="match status" value="1"/>
</dbReference>
<feature type="domain" description="Tetrahydrofolate dehydrogenase/cyclohydrolase catalytic" evidence="13">
    <location>
        <begin position="6"/>
        <end position="121"/>
    </location>
</feature>
<evidence type="ECO:0000256" key="1">
    <source>
        <dbReference type="ARBA" id="ARBA00004777"/>
    </source>
</evidence>
<dbReference type="PANTHER" id="PTHR48099">
    <property type="entry name" value="C-1-TETRAHYDROFOLATE SYNTHASE, CYTOPLASMIC-RELATED"/>
    <property type="match status" value="1"/>
</dbReference>
<dbReference type="FunFam" id="3.40.50.10860:FF:000005">
    <property type="entry name" value="C-1-tetrahydrofolate synthase, cytoplasmic, putative"/>
    <property type="match status" value="1"/>
</dbReference>
<evidence type="ECO:0000256" key="6">
    <source>
        <dbReference type="ARBA" id="ARBA00022801"/>
    </source>
</evidence>
<protein>
    <recommendedName>
        <fullName evidence="12">Bifunctional protein FolD</fullName>
    </recommendedName>
    <domain>
        <recommendedName>
            <fullName evidence="12">Methylenetetrahydrofolate dehydrogenase</fullName>
            <ecNumber evidence="12">1.5.1.5</ecNumber>
        </recommendedName>
    </domain>
    <domain>
        <recommendedName>
            <fullName evidence="12">Methenyltetrahydrofolate cyclohydrolase</fullName>
            <ecNumber evidence="12">3.5.4.9</ecNumber>
        </recommendedName>
    </domain>
</protein>
<dbReference type="InterPro" id="IPR036291">
    <property type="entry name" value="NAD(P)-bd_dom_sf"/>
</dbReference>
<evidence type="ECO:0000256" key="7">
    <source>
        <dbReference type="ARBA" id="ARBA00022857"/>
    </source>
</evidence>
<dbReference type="CDD" id="cd01080">
    <property type="entry name" value="NAD_bind_m-THF_DH_Cyclohyd"/>
    <property type="match status" value="1"/>
</dbReference>
<feature type="binding site" evidence="12">
    <location>
        <begin position="166"/>
        <end position="168"/>
    </location>
    <ligand>
        <name>NADP(+)</name>
        <dbReference type="ChEBI" id="CHEBI:58349"/>
    </ligand>
</feature>
<evidence type="ECO:0000256" key="9">
    <source>
        <dbReference type="ARBA" id="ARBA00023102"/>
    </source>
</evidence>
<dbReference type="GO" id="GO:0000105">
    <property type="term" value="P:L-histidine biosynthetic process"/>
    <property type="evidence" value="ECO:0007669"/>
    <property type="project" value="UniProtKB-KW"/>
</dbReference>
<comment type="caution">
    <text evidence="12">Lacks conserved residue(s) required for the propagation of feature annotation.</text>
</comment>
<evidence type="ECO:0000256" key="11">
    <source>
        <dbReference type="ARBA" id="ARBA00023268"/>
    </source>
</evidence>
<comment type="pathway">
    <text evidence="1 12">One-carbon metabolism; tetrahydrofolate interconversion.</text>
</comment>
<evidence type="ECO:0000256" key="8">
    <source>
        <dbReference type="ARBA" id="ARBA00023002"/>
    </source>
</evidence>
<comment type="catalytic activity">
    <reaction evidence="12">
        <text>(6R)-5,10-methenyltetrahydrofolate + H2O = (6R)-10-formyltetrahydrofolate + H(+)</text>
        <dbReference type="Rhea" id="RHEA:23700"/>
        <dbReference type="ChEBI" id="CHEBI:15377"/>
        <dbReference type="ChEBI" id="CHEBI:15378"/>
        <dbReference type="ChEBI" id="CHEBI:57455"/>
        <dbReference type="ChEBI" id="CHEBI:195366"/>
        <dbReference type="EC" id="3.5.4.9"/>
    </reaction>
</comment>
<dbReference type="Pfam" id="PF00763">
    <property type="entry name" value="THF_DHG_CYH"/>
    <property type="match status" value="1"/>
</dbReference>
<keyword evidence="11 12" id="KW-0511">Multifunctional enzyme</keyword>
<keyword evidence="3 12" id="KW-0554">One-carbon metabolism</keyword>
<accession>A0A2J0LPQ8</accession>
<gene>
    <name evidence="12" type="primary">folD</name>
    <name evidence="15" type="ORF">COW11_01525</name>
</gene>
<keyword evidence="8 12" id="KW-0560">Oxidoreductase</keyword>